<accession>A0A485M284</accession>
<protein>
    <submittedName>
        <fullName evidence="1">Uncharacterized protein</fullName>
    </submittedName>
</protein>
<dbReference type="EMBL" id="CAADRN010000180">
    <property type="protein sequence ID" value="VFU14694.1"/>
    <property type="molecule type" value="Genomic_DNA"/>
</dbReference>
<proteinExistence type="predicted"/>
<organism evidence="1">
    <name type="scientific">anaerobic digester metagenome</name>
    <dbReference type="NCBI Taxonomy" id="1263854"/>
    <lineage>
        <taxon>unclassified sequences</taxon>
        <taxon>metagenomes</taxon>
        <taxon>ecological metagenomes</taxon>
    </lineage>
</organism>
<gene>
    <name evidence="1" type="ORF">SCFA_2600010</name>
</gene>
<sequence>MRVYSSKEVAEAVRREYLSKGRKTSHINKDKYRQSIWYFYLDRQ</sequence>
<dbReference type="AlphaFoldDB" id="A0A485M284"/>
<reference evidence="1" key="1">
    <citation type="submission" date="2019-03" db="EMBL/GenBank/DDBJ databases">
        <authorList>
            <person name="Hao L."/>
        </authorList>
    </citation>
    <scope>NUCLEOTIDE SEQUENCE</scope>
</reference>
<evidence type="ECO:0000313" key="1">
    <source>
        <dbReference type="EMBL" id="VFU14694.1"/>
    </source>
</evidence>
<name>A0A485M284_9ZZZZ</name>